<feature type="region of interest" description="Disordered" evidence="1">
    <location>
        <begin position="1"/>
        <end position="54"/>
    </location>
</feature>
<dbReference type="Proteomes" id="UP000663836">
    <property type="component" value="Unassembled WGS sequence"/>
</dbReference>
<sequence length="76" mass="8147">MLSRLRNLQSKSSSSSSSPSSSTISINTIAISDPGPSLSRKLSNSGYPSTVLTEQQQDTIRSTCQNCLNYSQCNMA</sequence>
<evidence type="ECO:0000313" key="3">
    <source>
        <dbReference type="Proteomes" id="UP000663836"/>
    </source>
</evidence>
<accession>A0A819J2C1</accession>
<evidence type="ECO:0000256" key="1">
    <source>
        <dbReference type="SAM" id="MobiDB-lite"/>
    </source>
</evidence>
<proteinExistence type="predicted"/>
<feature type="compositionally biased region" description="Polar residues" evidence="1">
    <location>
        <begin position="40"/>
        <end position="54"/>
    </location>
</feature>
<comment type="caution">
    <text evidence="2">The sequence shown here is derived from an EMBL/GenBank/DDBJ whole genome shotgun (WGS) entry which is preliminary data.</text>
</comment>
<dbReference type="AlphaFoldDB" id="A0A819J2C1"/>
<protein>
    <submittedName>
        <fullName evidence="2">Uncharacterized protein</fullName>
    </submittedName>
</protein>
<dbReference type="EMBL" id="CAJOBD010003017">
    <property type="protein sequence ID" value="CAF3923332.1"/>
    <property type="molecule type" value="Genomic_DNA"/>
</dbReference>
<name>A0A819J2C1_9BILA</name>
<reference evidence="2" key="1">
    <citation type="submission" date="2021-02" db="EMBL/GenBank/DDBJ databases">
        <authorList>
            <person name="Nowell W R."/>
        </authorList>
    </citation>
    <scope>NUCLEOTIDE SEQUENCE</scope>
</reference>
<evidence type="ECO:0000313" key="2">
    <source>
        <dbReference type="EMBL" id="CAF3923332.1"/>
    </source>
</evidence>
<feature type="compositionally biased region" description="Low complexity" evidence="1">
    <location>
        <begin position="10"/>
        <end position="32"/>
    </location>
</feature>
<organism evidence="2 3">
    <name type="scientific">Rotaria sordida</name>
    <dbReference type="NCBI Taxonomy" id="392033"/>
    <lineage>
        <taxon>Eukaryota</taxon>
        <taxon>Metazoa</taxon>
        <taxon>Spiralia</taxon>
        <taxon>Gnathifera</taxon>
        <taxon>Rotifera</taxon>
        <taxon>Eurotatoria</taxon>
        <taxon>Bdelloidea</taxon>
        <taxon>Philodinida</taxon>
        <taxon>Philodinidae</taxon>
        <taxon>Rotaria</taxon>
    </lineage>
</organism>
<gene>
    <name evidence="2" type="ORF">JBS370_LOCUS22048</name>
</gene>